<accession>A0AAU7FBF5</accession>
<dbReference type="AlphaFoldDB" id="A0AAU7FBF5"/>
<keyword evidence="1" id="KW-0472">Membrane</keyword>
<feature type="transmembrane region" description="Helical" evidence="1">
    <location>
        <begin position="73"/>
        <end position="100"/>
    </location>
</feature>
<dbReference type="RefSeq" id="WP_348945553.1">
    <property type="nucleotide sequence ID" value="NZ_CP157355.1"/>
</dbReference>
<name>A0AAU7FBF5_9NEIS</name>
<sequence>MSILALLYLMIILLGLMASIVAFKRRSCLGLGLLGAASGLGLLLLASFLYGLFYAFGFWHGSARPGLESAFSYAILAVITVGVPAMIAGSWCAVLMARFFHSRD</sequence>
<dbReference type="EMBL" id="CP157355">
    <property type="protein sequence ID" value="XBM01249.1"/>
    <property type="molecule type" value="Genomic_DNA"/>
</dbReference>
<feature type="transmembrane region" description="Helical" evidence="1">
    <location>
        <begin position="6"/>
        <end position="23"/>
    </location>
</feature>
<keyword evidence="1" id="KW-0812">Transmembrane</keyword>
<evidence type="ECO:0000313" key="2">
    <source>
        <dbReference type="EMBL" id="XBM01249.1"/>
    </source>
</evidence>
<keyword evidence="1" id="KW-1133">Transmembrane helix</keyword>
<gene>
    <name evidence="2" type="ORF">ABHF33_02875</name>
</gene>
<protein>
    <submittedName>
        <fullName evidence="2">Uncharacterized protein</fullName>
    </submittedName>
</protein>
<evidence type="ECO:0000256" key="1">
    <source>
        <dbReference type="SAM" id="Phobius"/>
    </source>
</evidence>
<feature type="transmembrane region" description="Helical" evidence="1">
    <location>
        <begin position="30"/>
        <end position="53"/>
    </location>
</feature>
<organism evidence="2">
    <name type="scientific">Chitinibacter mangrovi</name>
    <dbReference type="NCBI Taxonomy" id="3153927"/>
    <lineage>
        <taxon>Bacteria</taxon>
        <taxon>Pseudomonadati</taxon>
        <taxon>Pseudomonadota</taxon>
        <taxon>Betaproteobacteria</taxon>
        <taxon>Neisseriales</taxon>
        <taxon>Chitinibacteraceae</taxon>
        <taxon>Chitinibacter</taxon>
    </lineage>
</organism>
<dbReference type="KEGG" id="cmav:ABHF33_02875"/>
<reference evidence="2" key="1">
    <citation type="submission" date="2024-05" db="EMBL/GenBank/DDBJ databases">
        <authorList>
            <person name="Yang L."/>
            <person name="Pan L."/>
        </authorList>
    </citation>
    <scope>NUCLEOTIDE SEQUENCE</scope>
    <source>
        <strain evidence="2">FCG-7</strain>
    </source>
</reference>
<proteinExistence type="predicted"/>